<organism evidence="2 3">
    <name type="scientific">Flavonifractor plautii</name>
    <name type="common">Fusobacterium plautii</name>
    <dbReference type="NCBI Taxonomy" id="292800"/>
    <lineage>
        <taxon>Bacteria</taxon>
        <taxon>Bacillati</taxon>
        <taxon>Bacillota</taxon>
        <taxon>Clostridia</taxon>
        <taxon>Eubacteriales</taxon>
        <taxon>Oscillospiraceae</taxon>
        <taxon>Flavonifractor</taxon>
    </lineage>
</organism>
<dbReference type="Proteomes" id="UP000095746">
    <property type="component" value="Unassembled WGS sequence"/>
</dbReference>
<reference evidence="2 3" key="1">
    <citation type="submission" date="2015-09" db="EMBL/GenBank/DDBJ databases">
        <authorList>
            <consortium name="Pathogen Informatics"/>
        </authorList>
    </citation>
    <scope>NUCLEOTIDE SEQUENCE [LARGE SCALE GENOMIC DNA]</scope>
    <source>
        <strain evidence="2 3">2789STDY5608854</strain>
    </source>
</reference>
<dbReference type="EMBL" id="CYZT01000065">
    <property type="protein sequence ID" value="CUO27388.1"/>
    <property type="molecule type" value="Genomic_DNA"/>
</dbReference>
<evidence type="ECO:0000313" key="2">
    <source>
        <dbReference type="EMBL" id="CUO27388.1"/>
    </source>
</evidence>
<sequence>MIRVCPFSMSPTASQAAASGRQRNTRSAALRYFFRSAGSLRLASPMRSSSRSVRRESRSQS</sequence>
<name>A0A174DT15_FLAPL</name>
<feature type="region of interest" description="Disordered" evidence="1">
    <location>
        <begin position="1"/>
        <end position="24"/>
    </location>
</feature>
<evidence type="ECO:0000313" key="3">
    <source>
        <dbReference type="Proteomes" id="UP000095746"/>
    </source>
</evidence>
<accession>A0A174DT15</accession>
<gene>
    <name evidence="2" type="ORF">ERS852411_01263</name>
</gene>
<evidence type="ECO:0000256" key="1">
    <source>
        <dbReference type="SAM" id="MobiDB-lite"/>
    </source>
</evidence>
<dbReference type="AlphaFoldDB" id="A0A174DT15"/>
<feature type="compositionally biased region" description="Polar residues" evidence="1">
    <location>
        <begin position="9"/>
        <end position="24"/>
    </location>
</feature>
<protein>
    <submittedName>
        <fullName evidence="2">Uncharacterized protein</fullName>
    </submittedName>
</protein>
<proteinExistence type="predicted"/>